<gene>
    <name evidence="4" type="primary">hypA</name>
    <name evidence="5" type="ORF">IRI77_07780</name>
</gene>
<keyword evidence="2 4" id="KW-0479">Metal-binding</keyword>
<reference evidence="5 6" key="1">
    <citation type="submission" date="2020-10" db="EMBL/GenBank/DDBJ databases">
        <title>Complete genome sequence of Paludibaculum fermentans P105T, a facultatively anaerobic acidobacterium capable of dissimilatory Fe(III) reduction.</title>
        <authorList>
            <person name="Dedysh S.N."/>
            <person name="Beletsky A.V."/>
            <person name="Kulichevskaya I.S."/>
            <person name="Mardanov A.V."/>
            <person name="Ravin N.V."/>
        </authorList>
    </citation>
    <scope>NUCLEOTIDE SEQUENCE [LARGE SCALE GENOMIC DNA]</scope>
    <source>
        <strain evidence="5 6">P105</strain>
    </source>
</reference>
<evidence type="ECO:0000256" key="1">
    <source>
        <dbReference type="ARBA" id="ARBA00022596"/>
    </source>
</evidence>
<dbReference type="GO" id="GO:0051604">
    <property type="term" value="P:protein maturation"/>
    <property type="evidence" value="ECO:0007669"/>
    <property type="project" value="InterPro"/>
</dbReference>
<organism evidence="5 6">
    <name type="scientific">Paludibaculum fermentans</name>
    <dbReference type="NCBI Taxonomy" id="1473598"/>
    <lineage>
        <taxon>Bacteria</taxon>
        <taxon>Pseudomonadati</taxon>
        <taxon>Acidobacteriota</taxon>
        <taxon>Terriglobia</taxon>
        <taxon>Bryobacterales</taxon>
        <taxon>Bryobacteraceae</taxon>
        <taxon>Paludibaculum</taxon>
    </lineage>
</organism>
<evidence type="ECO:0000256" key="4">
    <source>
        <dbReference type="HAMAP-Rule" id="MF_00213"/>
    </source>
</evidence>
<accession>A0A7S7SL42</accession>
<feature type="binding site" evidence="4">
    <location>
        <position position="2"/>
    </location>
    <ligand>
        <name>Ni(2+)</name>
        <dbReference type="ChEBI" id="CHEBI:49786"/>
    </ligand>
</feature>
<keyword evidence="1 4" id="KW-0533">Nickel</keyword>
<comment type="similarity">
    <text evidence="4">Belongs to the HypA/HybF family.</text>
</comment>
<dbReference type="Pfam" id="PF01155">
    <property type="entry name" value="HypA"/>
    <property type="match status" value="1"/>
</dbReference>
<evidence type="ECO:0000313" key="6">
    <source>
        <dbReference type="Proteomes" id="UP000593892"/>
    </source>
</evidence>
<dbReference type="PIRSF" id="PIRSF004761">
    <property type="entry name" value="Hydrgn_mat_HypA"/>
    <property type="match status" value="1"/>
</dbReference>
<feature type="binding site" evidence="4">
    <location>
        <position position="70"/>
    </location>
    <ligand>
        <name>Zn(2+)</name>
        <dbReference type="ChEBI" id="CHEBI:29105"/>
    </ligand>
</feature>
<feature type="binding site" evidence="4">
    <location>
        <position position="73"/>
    </location>
    <ligand>
        <name>Zn(2+)</name>
        <dbReference type="ChEBI" id="CHEBI:29105"/>
    </ligand>
</feature>
<dbReference type="Proteomes" id="UP000593892">
    <property type="component" value="Chromosome"/>
</dbReference>
<protein>
    <recommendedName>
        <fullName evidence="4">Hydrogenase maturation factor HypA</fullName>
    </recommendedName>
</protein>
<feature type="binding site" evidence="4">
    <location>
        <position position="86"/>
    </location>
    <ligand>
        <name>Zn(2+)</name>
        <dbReference type="ChEBI" id="CHEBI:29105"/>
    </ligand>
</feature>
<evidence type="ECO:0000256" key="3">
    <source>
        <dbReference type="ARBA" id="ARBA00022833"/>
    </source>
</evidence>
<keyword evidence="6" id="KW-1185">Reference proteome</keyword>
<feature type="binding site" evidence="4">
    <location>
        <position position="89"/>
    </location>
    <ligand>
        <name>Zn(2+)</name>
        <dbReference type="ChEBI" id="CHEBI:29105"/>
    </ligand>
</feature>
<proteinExistence type="inferred from homology"/>
<comment type="function">
    <text evidence="4">Involved in the maturation of [NiFe] hydrogenases. Required for nickel insertion into the metal center of the hydrogenase.</text>
</comment>
<dbReference type="RefSeq" id="WP_194451505.1">
    <property type="nucleotide sequence ID" value="NZ_CP063849.1"/>
</dbReference>
<dbReference type="EMBL" id="CP063849">
    <property type="protein sequence ID" value="QOY89842.1"/>
    <property type="molecule type" value="Genomic_DNA"/>
</dbReference>
<dbReference type="InterPro" id="IPR000688">
    <property type="entry name" value="HypA/HybF"/>
</dbReference>
<dbReference type="PANTHER" id="PTHR34535">
    <property type="entry name" value="HYDROGENASE MATURATION FACTOR HYPA"/>
    <property type="match status" value="1"/>
</dbReference>
<evidence type="ECO:0000313" key="5">
    <source>
        <dbReference type="EMBL" id="QOY89842.1"/>
    </source>
</evidence>
<dbReference type="KEGG" id="pfer:IRI77_07780"/>
<keyword evidence="3 4" id="KW-0862">Zinc</keyword>
<evidence type="ECO:0000256" key="2">
    <source>
        <dbReference type="ARBA" id="ARBA00022723"/>
    </source>
</evidence>
<dbReference type="GO" id="GO:0008270">
    <property type="term" value="F:zinc ion binding"/>
    <property type="evidence" value="ECO:0007669"/>
    <property type="project" value="UniProtKB-UniRule"/>
</dbReference>
<name>A0A7S7SL42_PALFE</name>
<dbReference type="HAMAP" id="MF_00213">
    <property type="entry name" value="HypA_HybF"/>
    <property type="match status" value="1"/>
</dbReference>
<dbReference type="GO" id="GO:0016151">
    <property type="term" value="F:nickel cation binding"/>
    <property type="evidence" value="ECO:0007669"/>
    <property type="project" value="UniProtKB-UniRule"/>
</dbReference>
<dbReference type="AlphaFoldDB" id="A0A7S7SL42"/>
<sequence>MHELSITESILEIALRHAAGRRVVSVHLVIGELSSYVDESIQLFWQELTRGTLAEEAVLQFAREPGELLCLDCGKQFPVRTRDFICPHCQSASALPATGQDCYVDSIEVFE</sequence>
<dbReference type="Gene3D" id="3.30.2320.80">
    <property type="match status" value="1"/>
</dbReference>
<dbReference type="PANTHER" id="PTHR34535:SF3">
    <property type="entry name" value="HYDROGENASE MATURATION FACTOR HYPA"/>
    <property type="match status" value="1"/>
</dbReference>